<protein>
    <recommendedName>
        <fullName evidence="4">AAA+ ATPase domain-containing protein</fullName>
    </recommendedName>
</protein>
<keyword evidence="3" id="KW-0067">ATP-binding</keyword>
<evidence type="ECO:0000313" key="6">
    <source>
        <dbReference type="Proteomes" id="UP000017813"/>
    </source>
</evidence>
<comment type="caution">
    <text evidence="5">The sequence shown here is derived from an EMBL/GenBank/DDBJ whole genome shotgun (WGS) entry which is preliminary data.</text>
</comment>
<dbReference type="InterPro" id="IPR027417">
    <property type="entry name" value="P-loop_NTPase"/>
</dbReference>
<evidence type="ECO:0000259" key="4">
    <source>
        <dbReference type="SMART" id="SM00382"/>
    </source>
</evidence>
<evidence type="ECO:0000313" key="5">
    <source>
        <dbReference type="EMBL" id="EFG30583.1"/>
    </source>
</evidence>
<dbReference type="SMART" id="SM00382">
    <property type="entry name" value="AAA"/>
    <property type="match status" value="2"/>
</dbReference>
<dbReference type="GO" id="GO:0005524">
    <property type="term" value="F:ATP binding"/>
    <property type="evidence" value="ECO:0007669"/>
    <property type="project" value="UniProtKB-KW"/>
</dbReference>
<dbReference type="Proteomes" id="UP000017813">
    <property type="component" value="Unassembled WGS sequence"/>
</dbReference>
<feature type="domain" description="AAA+ ATPase" evidence="4">
    <location>
        <begin position="244"/>
        <end position="371"/>
    </location>
</feature>
<evidence type="ECO:0000256" key="1">
    <source>
        <dbReference type="ARBA" id="ARBA00006914"/>
    </source>
</evidence>
<evidence type="ECO:0000256" key="3">
    <source>
        <dbReference type="ARBA" id="ARBA00022840"/>
    </source>
</evidence>
<evidence type="ECO:0000256" key="2">
    <source>
        <dbReference type="ARBA" id="ARBA00022741"/>
    </source>
</evidence>
<dbReference type="HOGENOM" id="CLU_020632_0_0_4"/>
<dbReference type="GO" id="GO:0016887">
    <property type="term" value="F:ATP hydrolysis activity"/>
    <property type="evidence" value="ECO:0007669"/>
    <property type="project" value="InterPro"/>
</dbReference>
<reference evidence="5 6" key="1">
    <citation type="submission" date="2010-03" db="EMBL/GenBank/DDBJ databases">
        <authorList>
            <consortium name="The Broad Institute Genome Sequencing Platform"/>
            <person name="Ward D."/>
            <person name="Earl A."/>
            <person name="Feldgarden M."/>
            <person name="Gevers D."/>
            <person name="Young S."/>
            <person name="Zeng Q."/>
            <person name="Koehrsen M."/>
            <person name="Alvarado L."/>
            <person name="Berlin A.M."/>
            <person name="Borenstein D."/>
            <person name="Chapman S.B."/>
            <person name="Chen Z."/>
            <person name="Engels R."/>
            <person name="Freedman E."/>
            <person name="Gellesch M."/>
            <person name="Goldberg J."/>
            <person name="Griggs A."/>
            <person name="Gujja S."/>
            <person name="Heilman E.R."/>
            <person name="Heiman D.I."/>
            <person name="Hepburn T.A."/>
            <person name="Howarth C."/>
            <person name="Jen D."/>
            <person name="Larson L."/>
            <person name="Mehta T."/>
            <person name="Park D."/>
            <person name="Pearson M."/>
            <person name="Richards J."/>
            <person name="Roberts A."/>
            <person name="Saif S."/>
            <person name="Shea T.D."/>
            <person name="Shenoy N."/>
            <person name="Sisk P."/>
            <person name="Stolte C."/>
            <person name="Sykes S.N."/>
            <person name="Walk T."/>
            <person name="White J."/>
            <person name="Yandava C."/>
            <person name="Izard J."/>
            <person name="Baranova O.V."/>
            <person name="Blanton J.M."/>
            <person name="Tanner A.C."/>
            <person name="Dewhirst F."/>
            <person name="Haas B."/>
            <person name="Nusbaum C."/>
            <person name="Birren B."/>
        </authorList>
    </citation>
    <scope>NUCLEOTIDE SEQUENCE [LARGE SCALE GENOMIC DNA]</scope>
    <source>
        <strain evidence="5 6">ATCC 29453</strain>
    </source>
</reference>
<sequence>MVAIEQLKPLFTTFLWDILYTLDGQKNFVLSEGFDNTLIAKFINADEWFNEENPYTPIAARERIKQEYNQWFVNHDFEAIWQQSIPDTLRDNVAEWVALFHLNDVEARLITFFVLLHSQNSLARFTGLLGDLDDSSACHALAVLLRLPEDKIVAAFDYKSTLKTIGILSLDSSNEYYLRSKVDVLSNKFAELMIKERLSPVDMLKMHIQAAPTTQLNLSHFNHLGVLSTAVQQHLQHVFAHQQKGCNILLHGLAGTGKTEFTRALSQAIGVELFEISWENHDGDPADRDNRLNALRMAQSILARQNVLLMFDEVEDIFDRNQRGYSLNKAWLNRHLENNAVPTVWICNQVHMIDPSAIRRFDMVIEMKSPPISTRANMIREYTSHFYNETQIQGLAEHDAIVPAILKQAHKITESLTNWQPEKMGELFHTLIKNTLQAQGNYQTLQTHSKLPEIYNVEWVNSKQDLAAIAQGIAQSGRGTLCLYGAAGTGKSAYAAWLAKQADKRLIYKRASDLLNKYVGETEQRIAAAFEEAQAENAVLVFDEVDSFLQDRRMARQSWEVTQVNEMLTQMESYNGIFVASTNLMNNLDQAALRRFDFKIEFGYLRGEQVWQLFNAYAEKFNLTVSGSLKADLIRLKNVAAGDFAVLHKQARITPFETAEAMFKALQTECALKEGAKNAMGFAV</sequence>
<dbReference type="InterPro" id="IPR003959">
    <property type="entry name" value="ATPase_AAA_core"/>
</dbReference>
<dbReference type="CDD" id="cd19481">
    <property type="entry name" value="RecA-like_protease"/>
    <property type="match status" value="1"/>
</dbReference>
<feature type="domain" description="AAA+ ATPase" evidence="4">
    <location>
        <begin position="477"/>
        <end position="606"/>
    </location>
</feature>
<dbReference type="InterPro" id="IPR003593">
    <property type="entry name" value="AAA+_ATPase"/>
</dbReference>
<keyword evidence="2" id="KW-0547">Nucleotide-binding</keyword>
<reference evidence="5 6" key="2">
    <citation type="submission" date="2011-10" db="EMBL/GenBank/DDBJ databases">
        <title>The Genome Sequence of Simonsiella muelleri ATCC 29453.</title>
        <authorList>
            <consortium name="The Broad Institute Genome Sequencing Platform"/>
            <consortium name="The Broad Institute Genome Sequencing Center for Infectious Disease"/>
            <person name="Earl A."/>
            <person name="Ward D."/>
            <person name="Feldgarden M."/>
            <person name="Gevers D."/>
            <person name="Izard J."/>
            <person name="Baranova O.V."/>
            <person name="Blanton J.M."/>
            <person name="Tanner A.C."/>
            <person name="Dewhirst F."/>
            <person name="Young S.K."/>
            <person name="Zeng Q."/>
            <person name="Gargeya S."/>
            <person name="Fitzgerald M."/>
            <person name="Haas B."/>
            <person name="Abouelleil A."/>
            <person name="Alvarado L."/>
            <person name="Arachchi H.M."/>
            <person name="Berlin A."/>
            <person name="Brown A."/>
            <person name="Chapman S.B."/>
            <person name="Chen Z."/>
            <person name="Dunbar C."/>
            <person name="Freedman E."/>
            <person name="Gearin G."/>
            <person name="Goldberg J."/>
            <person name="Griggs A."/>
            <person name="Gujja S."/>
            <person name="Heiman D."/>
            <person name="Howarth C."/>
            <person name="Larson L."/>
            <person name="Lui A."/>
            <person name="MacDonald P.J.P."/>
            <person name="Montmayeur A."/>
            <person name="Murphy C."/>
            <person name="Neiman D."/>
            <person name="Pearson M."/>
            <person name="Priest M."/>
            <person name="Roberts A."/>
            <person name="Saif S."/>
            <person name="Shea T."/>
            <person name="Shenoy N."/>
            <person name="Sisk P."/>
            <person name="Stolte C."/>
            <person name="Sykes S."/>
            <person name="Wortman J."/>
            <person name="Nusbaum C."/>
            <person name="Birren B."/>
        </authorList>
    </citation>
    <scope>NUCLEOTIDE SEQUENCE [LARGE SCALE GENOMIC DNA]</scope>
    <source>
        <strain evidence="5 6">ATCC 29453</strain>
    </source>
</reference>
<dbReference type="SUPFAM" id="SSF52540">
    <property type="entry name" value="P-loop containing nucleoside triphosphate hydrolases"/>
    <property type="match status" value="2"/>
</dbReference>
<dbReference type="eggNOG" id="COG0464">
    <property type="taxonomic scope" value="Bacteria"/>
</dbReference>
<name>V9H830_9NEIS</name>
<dbReference type="Pfam" id="PF00004">
    <property type="entry name" value="AAA"/>
    <property type="match status" value="2"/>
</dbReference>
<gene>
    <name evidence="5" type="ORF">HMPREF9021_01552</name>
</gene>
<dbReference type="InterPro" id="IPR050221">
    <property type="entry name" value="26S_Proteasome_ATPase"/>
</dbReference>
<organism evidence="5 6">
    <name type="scientific">Simonsiella muelleri ATCC 29453</name>
    <dbReference type="NCBI Taxonomy" id="641147"/>
    <lineage>
        <taxon>Bacteria</taxon>
        <taxon>Pseudomonadati</taxon>
        <taxon>Pseudomonadota</taxon>
        <taxon>Betaproteobacteria</taxon>
        <taxon>Neisseriales</taxon>
        <taxon>Neisseriaceae</taxon>
        <taxon>Simonsiella</taxon>
    </lineage>
</organism>
<dbReference type="OrthoDB" id="9802352at2"/>
<dbReference type="PANTHER" id="PTHR23073">
    <property type="entry name" value="26S PROTEASOME REGULATORY SUBUNIT"/>
    <property type="match status" value="1"/>
</dbReference>
<dbReference type="RefSeq" id="WP_002642359.1">
    <property type="nucleotide sequence ID" value="NZ_CP019448.1"/>
</dbReference>
<accession>V9H830</accession>
<dbReference type="KEGG" id="smur:BWP33_11355"/>
<keyword evidence="6" id="KW-1185">Reference proteome</keyword>
<dbReference type="EMBL" id="ADCY02000044">
    <property type="protein sequence ID" value="EFG30583.1"/>
    <property type="molecule type" value="Genomic_DNA"/>
</dbReference>
<dbReference type="Gene3D" id="3.40.50.300">
    <property type="entry name" value="P-loop containing nucleotide triphosphate hydrolases"/>
    <property type="match status" value="2"/>
</dbReference>
<proteinExistence type="inferred from homology"/>
<dbReference type="STRING" id="641147.HMPREF9021_01552"/>
<dbReference type="AlphaFoldDB" id="V9H830"/>
<comment type="similarity">
    <text evidence="1">Belongs to the AAA ATPase family.</text>
</comment>